<proteinExistence type="predicted"/>
<keyword evidence="1" id="KW-1133">Transmembrane helix</keyword>
<accession>A0AAD5K8N3</accession>
<evidence type="ECO:0000313" key="3">
    <source>
        <dbReference type="Proteomes" id="UP001209540"/>
    </source>
</evidence>
<comment type="caution">
    <text evidence="2">The sequence shown here is derived from an EMBL/GenBank/DDBJ whole genome shotgun (WGS) entry which is preliminary data.</text>
</comment>
<evidence type="ECO:0000256" key="1">
    <source>
        <dbReference type="SAM" id="Phobius"/>
    </source>
</evidence>
<keyword evidence="1" id="KW-0812">Transmembrane</keyword>
<keyword evidence="3" id="KW-1185">Reference proteome</keyword>
<evidence type="ECO:0000313" key="2">
    <source>
        <dbReference type="EMBL" id="KAI9274565.1"/>
    </source>
</evidence>
<reference evidence="2" key="2">
    <citation type="submission" date="2023-02" db="EMBL/GenBank/DDBJ databases">
        <authorList>
            <consortium name="DOE Joint Genome Institute"/>
            <person name="Mondo S.J."/>
            <person name="Chang Y."/>
            <person name="Wang Y."/>
            <person name="Ahrendt S."/>
            <person name="Andreopoulos W."/>
            <person name="Barry K."/>
            <person name="Beard J."/>
            <person name="Benny G.L."/>
            <person name="Blankenship S."/>
            <person name="Bonito G."/>
            <person name="Cuomo C."/>
            <person name="Desiro A."/>
            <person name="Gervers K.A."/>
            <person name="Hundley H."/>
            <person name="Kuo A."/>
            <person name="LaButti K."/>
            <person name="Lang B.F."/>
            <person name="Lipzen A."/>
            <person name="O'Donnell K."/>
            <person name="Pangilinan J."/>
            <person name="Reynolds N."/>
            <person name="Sandor L."/>
            <person name="Smith M.W."/>
            <person name="Tsang A."/>
            <person name="Grigoriev I.V."/>
            <person name="Stajich J.E."/>
            <person name="Spatafora J.W."/>
        </authorList>
    </citation>
    <scope>NUCLEOTIDE SEQUENCE</scope>
    <source>
        <strain evidence="2">RSA 2281</strain>
    </source>
</reference>
<dbReference type="Proteomes" id="UP001209540">
    <property type="component" value="Unassembled WGS sequence"/>
</dbReference>
<organism evidence="2 3">
    <name type="scientific">Phascolomyces articulosus</name>
    <dbReference type="NCBI Taxonomy" id="60185"/>
    <lineage>
        <taxon>Eukaryota</taxon>
        <taxon>Fungi</taxon>
        <taxon>Fungi incertae sedis</taxon>
        <taxon>Mucoromycota</taxon>
        <taxon>Mucoromycotina</taxon>
        <taxon>Mucoromycetes</taxon>
        <taxon>Mucorales</taxon>
        <taxon>Lichtheimiaceae</taxon>
        <taxon>Phascolomyces</taxon>
    </lineage>
</organism>
<protein>
    <submittedName>
        <fullName evidence="2">Uncharacterized protein</fullName>
    </submittedName>
</protein>
<keyword evidence="1" id="KW-0472">Membrane</keyword>
<name>A0AAD5K8N3_9FUNG</name>
<dbReference type="EMBL" id="JAIXMP010000004">
    <property type="protein sequence ID" value="KAI9274565.1"/>
    <property type="molecule type" value="Genomic_DNA"/>
</dbReference>
<gene>
    <name evidence="2" type="ORF">BDA99DRAFT_533195</name>
</gene>
<feature type="transmembrane region" description="Helical" evidence="1">
    <location>
        <begin position="124"/>
        <end position="143"/>
    </location>
</feature>
<reference evidence="2" key="1">
    <citation type="journal article" date="2022" name="IScience">
        <title>Evolution of zygomycete secretomes and the origins of terrestrial fungal ecologies.</title>
        <authorList>
            <person name="Chang Y."/>
            <person name="Wang Y."/>
            <person name="Mondo S."/>
            <person name="Ahrendt S."/>
            <person name="Andreopoulos W."/>
            <person name="Barry K."/>
            <person name="Beard J."/>
            <person name="Benny G.L."/>
            <person name="Blankenship S."/>
            <person name="Bonito G."/>
            <person name="Cuomo C."/>
            <person name="Desiro A."/>
            <person name="Gervers K.A."/>
            <person name="Hundley H."/>
            <person name="Kuo A."/>
            <person name="LaButti K."/>
            <person name="Lang B.F."/>
            <person name="Lipzen A."/>
            <person name="O'Donnell K."/>
            <person name="Pangilinan J."/>
            <person name="Reynolds N."/>
            <person name="Sandor L."/>
            <person name="Smith M.E."/>
            <person name="Tsang A."/>
            <person name="Grigoriev I.V."/>
            <person name="Stajich J.E."/>
            <person name="Spatafora J.W."/>
        </authorList>
    </citation>
    <scope>NUCLEOTIDE SEQUENCE</scope>
    <source>
        <strain evidence="2">RSA 2281</strain>
    </source>
</reference>
<dbReference type="AlphaFoldDB" id="A0AAD5K8N3"/>
<sequence length="198" mass="23447">MFICNGANYQSKSTMRFIMLSSVMSNKTDRLWTISESNPSFRIRIRIRMIDVQIYEKQYTSDDNWNDVFSLGRMKEIYDTCRPLLPPMDELIRDQLKELAKLKTTEEAYKFAQQIRHDSRDHPILAWVMITLLVSSLLFIQNVDVDGFMKMPILMKDICYCQLLKKYRHYYMTLGFGPWRNGLHATSPLQSLEGRLLR</sequence>